<accession>A0A5P9P7E9</accession>
<protein>
    <recommendedName>
        <fullName evidence="2">Halobacterial output domain-containing protein</fullName>
    </recommendedName>
</protein>
<organism evidence="3 4">
    <name type="scientific">Natronorubrum aibiense</name>
    <dbReference type="NCBI Taxonomy" id="348826"/>
    <lineage>
        <taxon>Archaea</taxon>
        <taxon>Methanobacteriati</taxon>
        <taxon>Methanobacteriota</taxon>
        <taxon>Stenosarchaea group</taxon>
        <taxon>Halobacteria</taxon>
        <taxon>Halobacteriales</taxon>
        <taxon>Natrialbaceae</taxon>
        <taxon>Natronorubrum</taxon>
    </lineage>
</organism>
<feature type="compositionally biased region" description="Basic and acidic residues" evidence="1">
    <location>
        <begin position="1"/>
        <end position="14"/>
    </location>
</feature>
<gene>
    <name evidence="3" type="ORF">GCU68_00720</name>
</gene>
<evidence type="ECO:0000259" key="2">
    <source>
        <dbReference type="Pfam" id="PF18545"/>
    </source>
</evidence>
<feature type="region of interest" description="Disordered" evidence="1">
    <location>
        <begin position="1"/>
        <end position="21"/>
    </location>
</feature>
<evidence type="ECO:0000256" key="1">
    <source>
        <dbReference type="SAM" id="MobiDB-lite"/>
    </source>
</evidence>
<feature type="domain" description="Halobacterial output" evidence="2">
    <location>
        <begin position="20"/>
        <end position="92"/>
    </location>
</feature>
<keyword evidence="4" id="KW-1185">Reference proteome</keyword>
<dbReference type="AlphaFoldDB" id="A0A5P9P7E9"/>
<evidence type="ECO:0000313" key="4">
    <source>
        <dbReference type="Proteomes" id="UP000326170"/>
    </source>
</evidence>
<dbReference type="InterPro" id="IPR040624">
    <property type="entry name" value="HalOD1"/>
</dbReference>
<sequence length="108" mass="11525">MESLECSRESETYRSRYNQDSTSTSIAVVAAIINILGVDPLELDQLNYTVETDALDKLGRGQGTPNGAVDISFAFEGYAITVSSNGVVAISPPAHERTAIRDTGATNE</sequence>
<dbReference type="KEGG" id="nas:GCU68_00720"/>
<proteinExistence type="predicted"/>
<dbReference type="Pfam" id="PF18545">
    <property type="entry name" value="HalOD1"/>
    <property type="match status" value="1"/>
</dbReference>
<reference evidence="3 4" key="1">
    <citation type="journal article" date="2007" name="Int. J. Syst. Evol. Microbiol.">
        <title>Natronorubrum sulfidifaciens sp. nov., an extremely haloalkaliphilic archaeon isolated from Aiding salt lake in Xin-Jiang, China.</title>
        <authorList>
            <person name="Cui H.L."/>
            <person name="Tohty D."/>
            <person name="Liu H.C."/>
            <person name="Liu S.J."/>
            <person name="Oren A."/>
            <person name="Zhou P.J."/>
        </authorList>
    </citation>
    <scope>NUCLEOTIDE SEQUENCE [LARGE SCALE GENOMIC DNA]</scope>
    <source>
        <strain evidence="3 4">7-3</strain>
    </source>
</reference>
<evidence type="ECO:0000313" key="3">
    <source>
        <dbReference type="EMBL" id="QFU84063.1"/>
    </source>
</evidence>
<dbReference type="EMBL" id="CP045488">
    <property type="protein sequence ID" value="QFU84063.1"/>
    <property type="molecule type" value="Genomic_DNA"/>
</dbReference>
<dbReference type="OrthoDB" id="205616at2157"/>
<dbReference type="Proteomes" id="UP000326170">
    <property type="component" value="Chromosome"/>
</dbReference>
<name>A0A5P9P7E9_9EURY</name>